<dbReference type="OMA" id="PSCHGHG"/>
<feature type="domain" description="CR-type" evidence="8">
    <location>
        <begin position="146"/>
        <end position="229"/>
    </location>
</feature>
<dbReference type="Pfam" id="PF00226">
    <property type="entry name" value="DnaJ"/>
    <property type="match status" value="1"/>
</dbReference>
<dbReference type="InterPro" id="IPR036410">
    <property type="entry name" value="HSP_DnaJ_Cys-rich_dom_sf"/>
</dbReference>
<dbReference type="Gene3D" id="2.10.230.10">
    <property type="entry name" value="Heat shock protein DnaJ, cysteine-rich domain"/>
    <property type="match status" value="1"/>
</dbReference>
<dbReference type="PANTHER" id="PTHR43888">
    <property type="entry name" value="DNAJ-LIKE-2, ISOFORM A-RELATED"/>
    <property type="match status" value="1"/>
</dbReference>
<feature type="zinc finger region" description="CR-type" evidence="5">
    <location>
        <begin position="146"/>
        <end position="229"/>
    </location>
</feature>
<dbReference type="Gene3D" id="2.60.260.20">
    <property type="entry name" value="Urease metallochaperone UreE, N-terminal domain"/>
    <property type="match status" value="2"/>
</dbReference>
<comment type="caution">
    <text evidence="9">The sequence shown here is derived from an EMBL/GenBank/DDBJ whole genome shotgun (WGS) entry which is preliminary data.</text>
</comment>
<dbReference type="SUPFAM" id="SSF57938">
    <property type="entry name" value="DnaJ/Hsp40 cysteine-rich domain"/>
    <property type="match status" value="1"/>
</dbReference>
<dbReference type="AlphaFoldDB" id="A0A0N1P953"/>
<dbReference type="SUPFAM" id="SSF46565">
    <property type="entry name" value="Chaperone J-domain"/>
    <property type="match status" value="1"/>
</dbReference>
<name>A0A0N1P953_LEPSE</name>
<dbReference type="EMBL" id="LJSK01000503">
    <property type="protein sequence ID" value="KPI82870.1"/>
    <property type="molecule type" value="Genomic_DNA"/>
</dbReference>
<evidence type="ECO:0000256" key="5">
    <source>
        <dbReference type="PROSITE-ProRule" id="PRU00546"/>
    </source>
</evidence>
<keyword evidence="2" id="KW-0677">Repeat</keyword>
<evidence type="ECO:0000259" key="7">
    <source>
        <dbReference type="PROSITE" id="PS50076"/>
    </source>
</evidence>
<dbReference type="PRINTS" id="PR00625">
    <property type="entry name" value="JDOMAIN"/>
</dbReference>
<feature type="compositionally biased region" description="Low complexity" evidence="6">
    <location>
        <begin position="449"/>
        <end position="460"/>
    </location>
</feature>
<dbReference type="SMART" id="SM00271">
    <property type="entry name" value="DnaJ"/>
    <property type="match status" value="1"/>
</dbReference>
<organism evidence="9 10">
    <name type="scientific">Leptomonas seymouri</name>
    <dbReference type="NCBI Taxonomy" id="5684"/>
    <lineage>
        <taxon>Eukaryota</taxon>
        <taxon>Discoba</taxon>
        <taxon>Euglenozoa</taxon>
        <taxon>Kinetoplastea</taxon>
        <taxon>Metakinetoplastina</taxon>
        <taxon>Trypanosomatida</taxon>
        <taxon>Trypanosomatidae</taxon>
        <taxon>Leishmaniinae</taxon>
        <taxon>Leptomonas</taxon>
    </lineage>
</organism>
<feature type="region of interest" description="Disordered" evidence="6">
    <location>
        <begin position="418"/>
        <end position="471"/>
    </location>
</feature>
<dbReference type="GO" id="GO:0030544">
    <property type="term" value="F:Hsp70 protein binding"/>
    <property type="evidence" value="ECO:0007669"/>
    <property type="project" value="InterPro"/>
</dbReference>
<keyword evidence="1 5" id="KW-0479">Metal-binding</keyword>
<dbReference type="InterPro" id="IPR001623">
    <property type="entry name" value="DnaJ_domain"/>
</dbReference>
<sequence>MVKETGLYDELGISPDATEQQIRSAYRSMALKYHPDKNNGDTAAAEKFKKVAEAYEILGDADRRKQYDTFGRNGPGGGGAGGAGGFPGGFPGGFTGGFGPGMDPMDIFSHFFGFGGGQRQQERQRQQKPPFILVELQCSLEELYCGTTKILQVKRRRICKACHGHGTANGKPVPVCPQCKGNKTINRQASFGGFITVQQVCCEYCKGRGKLAITAACAMCGPVFEDDARSQALSSSKDPMPRGTMPEEKKIKVVIVPGTEDSDAINFMEQGDELPGFSAVGDILVVIEQLPHPHYRRLNNTDLFLSNCRVPLWRLFQDSFAMPIELLDGRVVRLSPPRREGGVPRFFFDAQHVFVVENEGMPVKQPHSGAAAASDASRSNAEHLKKGKLYVCVDVVFPDSLSSSQVKTIAEALGTADAPAEPKLPKERVLSLQPHHGPAPSWHKVDAQGNASYKASSGAGAEKKKKAAAAK</sequence>
<dbReference type="InterPro" id="IPR018253">
    <property type="entry name" value="DnaJ_domain_CS"/>
</dbReference>
<dbReference type="CDD" id="cd06257">
    <property type="entry name" value="DnaJ"/>
    <property type="match status" value="1"/>
</dbReference>
<dbReference type="PROSITE" id="PS00636">
    <property type="entry name" value="DNAJ_1"/>
    <property type="match status" value="1"/>
</dbReference>
<dbReference type="InterPro" id="IPR036869">
    <property type="entry name" value="J_dom_sf"/>
</dbReference>
<evidence type="ECO:0000259" key="8">
    <source>
        <dbReference type="PROSITE" id="PS51188"/>
    </source>
</evidence>
<dbReference type="Proteomes" id="UP000038009">
    <property type="component" value="Unassembled WGS sequence"/>
</dbReference>
<feature type="domain" description="J" evidence="7">
    <location>
        <begin position="6"/>
        <end position="71"/>
    </location>
</feature>
<dbReference type="OrthoDB" id="550424at2759"/>
<evidence type="ECO:0000256" key="1">
    <source>
        <dbReference type="ARBA" id="ARBA00022723"/>
    </source>
</evidence>
<dbReference type="GO" id="GO:0051082">
    <property type="term" value="F:unfolded protein binding"/>
    <property type="evidence" value="ECO:0007669"/>
    <property type="project" value="InterPro"/>
</dbReference>
<dbReference type="SUPFAM" id="SSF49493">
    <property type="entry name" value="HSP40/DnaJ peptide-binding domain"/>
    <property type="match status" value="1"/>
</dbReference>
<keyword evidence="4 5" id="KW-0862">Zinc</keyword>
<evidence type="ECO:0000256" key="3">
    <source>
        <dbReference type="ARBA" id="ARBA00022771"/>
    </source>
</evidence>
<evidence type="ECO:0000256" key="2">
    <source>
        <dbReference type="ARBA" id="ARBA00022737"/>
    </source>
</evidence>
<protein>
    <submittedName>
        <fullName evidence="9">Uncharacterized protein</fullName>
    </submittedName>
</protein>
<dbReference type="VEuPathDB" id="TriTrypDB:Lsey_0503_0020"/>
<accession>A0A0N1P953</accession>
<proteinExistence type="predicted"/>
<evidence type="ECO:0000313" key="9">
    <source>
        <dbReference type="EMBL" id="KPI82870.1"/>
    </source>
</evidence>
<dbReference type="PROSITE" id="PS51188">
    <property type="entry name" value="ZF_CR"/>
    <property type="match status" value="1"/>
</dbReference>
<dbReference type="GO" id="GO:0008270">
    <property type="term" value="F:zinc ion binding"/>
    <property type="evidence" value="ECO:0007669"/>
    <property type="project" value="UniProtKB-KW"/>
</dbReference>
<dbReference type="GO" id="GO:0006457">
    <property type="term" value="P:protein folding"/>
    <property type="evidence" value="ECO:0007669"/>
    <property type="project" value="InterPro"/>
</dbReference>
<gene>
    <name evidence="9" type="ORF">ABL78_8117</name>
</gene>
<dbReference type="InterPro" id="IPR044713">
    <property type="entry name" value="DNJA1/2-like"/>
</dbReference>
<dbReference type="PROSITE" id="PS50076">
    <property type="entry name" value="DNAJ_2"/>
    <property type="match status" value="1"/>
</dbReference>
<dbReference type="CDD" id="cd10719">
    <property type="entry name" value="DnaJ_zf"/>
    <property type="match status" value="1"/>
</dbReference>
<dbReference type="InterPro" id="IPR002939">
    <property type="entry name" value="DnaJ_C"/>
</dbReference>
<evidence type="ECO:0000313" key="10">
    <source>
        <dbReference type="Proteomes" id="UP000038009"/>
    </source>
</evidence>
<dbReference type="Pfam" id="PF01556">
    <property type="entry name" value="DnaJ_C"/>
    <property type="match status" value="1"/>
</dbReference>
<evidence type="ECO:0000256" key="4">
    <source>
        <dbReference type="ARBA" id="ARBA00022833"/>
    </source>
</evidence>
<evidence type="ECO:0000256" key="6">
    <source>
        <dbReference type="SAM" id="MobiDB-lite"/>
    </source>
</evidence>
<dbReference type="InterPro" id="IPR001305">
    <property type="entry name" value="HSP_DnaJ_Cys-rich_dom"/>
</dbReference>
<keyword evidence="3 5" id="KW-0863">Zinc-finger</keyword>
<reference evidence="9 10" key="1">
    <citation type="journal article" date="2015" name="PLoS Pathog.">
        <title>Leptomonas seymouri: Adaptations to the Dixenous Life Cycle Analyzed by Genome Sequencing, Transcriptome Profiling and Co-infection with Leishmania donovani.</title>
        <authorList>
            <person name="Kraeva N."/>
            <person name="Butenko A."/>
            <person name="Hlavacova J."/>
            <person name="Kostygov A."/>
            <person name="Myskova J."/>
            <person name="Grybchuk D."/>
            <person name="Lestinova T."/>
            <person name="Votypka J."/>
            <person name="Volf P."/>
            <person name="Opperdoes F."/>
            <person name="Flegontov P."/>
            <person name="Lukes J."/>
            <person name="Yurchenko V."/>
        </authorList>
    </citation>
    <scope>NUCLEOTIDE SEQUENCE [LARGE SCALE GENOMIC DNA]</scope>
    <source>
        <strain evidence="9 10">ATCC 30220</strain>
    </source>
</reference>
<dbReference type="Gene3D" id="1.10.287.110">
    <property type="entry name" value="DnaJ domain"/>
    <property type="match status" value="1"/>
</dbReference>
<dbReference type="InterPro" id="IPR008971">
    <property type="entry name" value="HSP40/DnaJ_pept-bd"/>
</dbReference>
<keyword evidence="10" id="KW-1185">Reference proteome</keyword>